<reference evidence="2 3" key="1">
    <citation type="submission" date="2023-03" db="EMBL/GenBank/DDBJ databases">
        <title>High recombination rates correlate with genetic variation in Cardiocondyla obscurior ants.</title>
        <authorList>
            <person name="Errbii M."/>
        </authorList>
    </citation>
    <scope>NUCLEOTIDE SEQUENCE [LARGE SCALE GENOMIC DNA]</scope>
    <source>
        <strain evidence="2">Alpha-2009</strain>
        <tissue evidence="2">Whole body</tissue>
    </source>
</reference>
<comment type="caution">
    <text evidence="2">The sequence shown here is derived from an EMBL/GenBank/DDBJ whole genome shotgun (WGS) entry which is preliminary data.</text>
</comment>
<keyword evidence="3" id="KW-1185">Reference proteome</keyword>
<protein>
    <submittedName>
        <fullName evidence="2">Uncharacterized protein</fullName>
    </submittedName>
</protein>
<evidence type="ECO:0000313" key="2">
    <source>
        <dbReference type="EMBL" id="KAL0109362.1"/>
    </source>
</evidence>
<dbReference type="EMBL" id="JADYXP020000015">
    <property type="protein sequence ID" value="KAL0109362.1"/>
    <property type="molecule type" value="Genomic_DNA"/>
</dbReference>
<name>A0AAW2F605_9HYME</name>
<proteinExistence type="predicted"/>
<evidence type="ECO:0000256" key="1">
    <source>
        <dbReference type="SAM" id="MobiDB-lite"/>
    </source>
</evidence>
<dbReference type="AlphaFoldDB" id="A0AAW2F605"/>
<evidence type="ECO:0000313" key="3">
    <source>
        <dbReference type="Proteomes" id="UP001430953"/>
    </source>
</evidence>
<gene>
    <name evidence="2" type="ORF">PUN28_014437</name>
</gene>
<feature type="region of interest" description="Disordered" evidence="1">
    <location>
        <begin position="115"/>
        <end position="139"/>
    </location>
</feature>
<accession>A0AAW2F605</accession>
<sequence>MAVSVSDVYPAPRSSPPWSPAWLFTSNSRFPRRCNESARTSACGLPFPSRFGREAILSFFLFRARRVFAIARSISRSTRAKARTRISSSIERDCFGRTRSRCGCRLVYTQHSSVENEKNRAGHRTRETGKRKREREGHG</sequence>
<organism evidence="2 3">
    <name type="scientific">Cardiocondyla obscurior</name>
    <dbReference type="NCBI Taxonomy" id="286306"/>
    <lineage>
        <taxon>Eukaryota</taxon>
        <taxon>Metazoa</taxon>
        <taxon>Ecdysozoa</taxon>
        <taxon>Arthropoda</taxon>
        <taxon>Hexapoda</taxon>
        <taxon>Insecta</taxon>
        <taxon>Pterygota</taxon>
        <taxon>Neoptera</taxon>
        <taxon>Endopterygota</taxon>
        <taxon>Hymenoptera</taxon>
        <taxon>Apocrita</taxon>
        <taxon>Aculeata</taxon>
        <taxon>Formicoidea</taxon>
        <taxon>Formicidae</taxon>
        <taxon>Myrmicinae</taxon>
        <taxon>Cardiocondyla</taxon>
    </lineage>
</organism>
<dbReference type="Proteomes" id="UP001430953">
    <property type="component" value="Unassembled WGS sequence"/>
</dbReference>